<feature type="signal peptide" evidence="1">
    <location>
        <begin position="1"/>
        <end position="22"/>
    </location>
</feature>
<feature type="domain" description="DUF4957" evidence="2">
    <location>
        <begin position="247"/>
        <end position="381"/>
    </location>
</feature>
<accession>A0AAJ5W704</accession>
<keyword evidence="1" id="KW-0732">Signal</keyword>
<dbReference type="InterPro" id="IPR033427">
    <property type="entry name" value="DUF5123"/>
</dbReference>
<evidence type="ECO:0000256" key="1">
    <source>
        <dbReference type="SAM" id="SignalP"/>
    </source>
</evidence>
<evidence type="ECO:0000259" key="3">
    <source>
        <dbReference type="Pfam" id="PF17161"/>
    </source>
</evidence>
<feature type="domain" description="DUF5123" evidence="3">
    <location>
        <begin position="402"/>
        <end position="516"/>
    </location>
</feature>
<proteinExistence type="predicted"/>
<dbReference type="Pfam" id="PF16318">
    <property type="entry name" value="DUF4957"/>
    <property type="match status" value="1"/>
</dbReference>
<feature type="chain" id="PRO_5042600148" evidence="1">
    <location>
        <begin position="23"/>
        <end position="518"/>
    </location>
</feature>
<name>A0AAJ5W704_9SPHI</name>
<dbReference type="InterPro" id="IPR011050">
    <property type="entry name" value="Pectin_lyase_fold/virulence"/>
</dbReference>
<dbReference type="EMBL" id="CP119313">
    <property type="protein sequence ID" value="WEK17712.1"/>
    <property type="molecule type" value="Genomic_DNA"/>
</dbReference>
<evidence type="ECO:0000259" key="2">
    <source>
        <dbReference type="Pfam" id="PF16318"/>
    </source>
</evidence>
<dbReference type="SUPFAM" id="SSF51126">
    <property type="entry name" value="Pectin lyase-like"/>
    <property type="match status" value="1"/>
</dbReference>
<evidence type="ECO:0000313" key="4">
    <source>
        <dbReference type="EMBL" id="WEK17712.1"/>
    </source>
</evidence>
<dbReference type="InterPro" id="IPR003961">
    <property type="entry name" value="FN3_dom"/>
</dbReference>
<dbReference type="AlphaFoldDB" id="A0AAJ5W704"/>
<dbReference type="SUPFAM" id="SSF49265">
    <property type="entry name" value="Fibronectin type III"/>
    <property type="match status" value="1"/>
</dbReference>
<dbReference type="Proteomes" id="UP001214530">
    <property type="component" value="Chromosome"/>
</dbReference>
<dbReference type="InterPro" id="IPR032530">
    <property type="entry name" value="DUF4957"/>
</dbReference>
<dbReference type="PROSITE" id="PS51257">
    <property type="entry name" value="PROKAR_LIPOPROTEIN"/>
    <property type="match status" value="1"/>
</dbReference>
<dbReference type="Pfam" id="PF17161">
    <property type="entry name" value="DUF5123"/>
    <property type="match status" value="1"/>
</dbReference>
<reference evidence="4" key="1">
    <citation type="submission" date="2023-03" db="EMBL/GenBank/DDBJ databases">
        <title>Andean soil-derived lignocellulolytic bacterial consortium as a source of novel taxa and putative plastic-active enzymes.</title>
        <authorList>
            <person name="Diaz-Garcia L."/>
            <person name="Chuvochina M."/>
            <person name="Feuerriegel G."/>
            <person name="Bunk B."/>
            <person name="Sproer C."/>
            <person name="Streit W.R."/>
            <person name="Rodriguez L.M."/>
            <person name="Overmann J."/>
            <person name="Jimenez D.J."/>
        </authorList>
    </citation>
    <scope>NUCLEOTIDE SEQUENCE</scope>
    <source>
        <strain evidence="4">MAG 3858</strain>
    </source>
</reference>
<dbReference type="CDD" id="cd00063">
    <property type="entry name" value="FN3"/>
    <property type="match status" value="1"/>
</dbReference>
<dbReference type="InterPro" id="IPR036116">
    <property type="entry name" value="FN3_sf"/>
</dbReference>
<gene>
    <name evidence="4" type="ORF">P0Y49_12990</name>
</gene>
<organism evidence="4 5">
    <name type="scientific">Candidatus Pedobacter colombiensis</name>
    <dbReference type="NCBI Taxonomy" id="3121371"/>
    <lineage>
        <taxon>Bacteria</taxon>
        <taxon>Pseudomonadati</taxon>
        <taxon>Bacteroidota</taxon>
        <taxon>Sphingobacteriia</taxon>
        <taxon>Sphingobacteriales</taxon>
        <taxon>Sphingobacteriaceae</taxon>
        <taxon>Pedobacter</taxon>
    </lineage>
</organism>
<evidence type="ECO:0000313" key="5">
    <source>
        <dbReference type="Proteomes" id="UP001214530"/>
    </source>
</evidence>
<protein>
    <submittedName>
        <fullName evidence="4">DUF4957 domain-containing protein</fullName>
    </submittedName>
</protein>
<sequence length="518" mass="55359">MKFNTYKTLLALMLLTAFTACKKAPGPVMNYYVDAPKNMRLNAVKTTLHATWEYSGKENVGFLAQVAYDANFSTIIKSDTLASTATAVDFTNLSYFSEAYVRVRALSSNLILHSNFVAATIKPESILKTILKSELTATSAILRWNAPSSGTLTSVLILDNLKKTERTIQLSTQNISSQSLLIDGLESAGNYTAVIFAGEDRKGVLTFNAVDLKMSITIQGSTEIYETLHEAVAAAPAGGIINIGGAKYDFSTLGTVEITKAVTIRAVQGGDIPEITSQAFNIVGNVASLTLSGLKIAGKSSYAIIATGLTSACSIVVENCEVTGPTAGLVYVAATAVAAANVNFRMNNSVCRDFGATGGDFIDFRAGGLSGMTITNSTFYNLARDFFRIDATTTYPISNPPILVENCTFNNVCGYGTNGTQGRFIYIRVAKVTGYTMMKINKCILTNKFRSLASGVNPTIEFTNNNVFGNYSTEWAGGTVSNAVTTLDPQYADVVKFNFTVGNATVKAAGLGDPRWLK</sequence>